<evidence type="ECO:0000256" key="8">
    <source>
        <dbReference type="ARBA" id="ARBA00023002"/>
    </source>
</evidence>
<dbReference type="SUPFAM" id="SSF52343">
    <property type="entry name" value="Ferredoxin reductase-like, C-terminal NADP-linked domain"/>
    <property type="match status" value="1"/>
</dbReference>
<dbReference type="HOGENOM" id="CLU_003827_3_0_5"/>
<dbReference type="eggNOG" id="COG0543">
    <property type="taxonomic scope" value="Bacteria"/>
</dbReference>
<dbReference type="Pfam" id="PF00175">
    <property type="entry name" value="NAD_binding_1"/>
    <property type="match status" value="1"/>
</dbReference>
<comment type="catalytic activity">
    <reaction evidence="9">
        <text>2 reduced [2Fe-2S]-[ferredoxin] + NADP(+) + H(+) = 2 oxidized [2Fe-2S]-[ferredoxin] + NADPH</text>
        <dbReference type="Rhea" id="RHEA:20125"/>
        <dbReference type="Rhea" id="RHEA-COMP:10000"/>
        <dbReference type="Rhea" id="RHEA-COMP:10001"/>
        <dbReference type="ChEBI" id="CHEBI:15378"/>
        <dbReference type="ChEBI" id="CHEBI:33737"/>
        <dbReference type="ChEBI" id="CHEBI:33738"/>
        <dbReference type="ChEBI" id="CHEBI:57783"/>
        <dbReference type="ChEBI" id="CHEBI:58349"/>
        <dbReference type="EC" id="1.18.1.2"/>
    </reaction>
</comment>
<dbReference type="GO" id="GO:0004324">
    <property type="term" value="F:ferredoxin-NADP+ reductase activity"/>
    <property type="evidence" value="ECO:0007669"/>
    <property type="project" value="UniProtKB-EC"/>
</dbReference>
<dbReference type="PROSITE" id="PS51384">
    <property type="entry name" value="FAD_FR"/>
    <property type="match status" value="1"/>
</dbReference>
<dbReference type="InterPro" id="IPR039261">
    <property type="entry name" value="FNR_nucleotide-bd"/>
</dbReference>
<evidence type="ECO:0000256" key="4">
    <source>
        <dbReference type="ARBA" id="ARBA00022630"/>
    </source>
</evidence>
<dbReference type="Proteomes" id="UP000001077">
    <property type="component" value="Unassembled WGS sequence"/>
</dbReference>
<comment type="caution">
    <text evidence="11">The sequence shown here is derived from an EMBL/GenBank/DDBJ whole genome shotgun (WGS) entry which is preliminary data.</text>
</comment>
<comment type="similarity">
    <text evidence="2">Belongs to the ferredoxin--NADP reductase type 1 family.</text>
</comment>
<evidence type="ECO:0000256" key="6">
    <source>
        <dbReference type="ARBA" id="ARBA00022827"/>
    </source>
</evidence>
<dbReference type="Gene3D" id="3.40.50.80">
    <property type="entry name" value="Nucleotide-binding domain of ferredoxin-NADP reductase (FNR) module"/>
    <property type="match status" value="1"/>
</dbReference>
<comment type="cofactor">
    <cofactor evidence="1">
        <name>FAD</name>
        <dbReference type="ChEBI" id="CHEBI:57692"/>
    </cofactor>
</comment>
<dbReference type="AlphaFoldDB" id="J1JJR2"/>
<name>J1JJR2_9HYPH</name>
<proteinExistence type="inferred from homology"/>
<dbReference type="SUPFAM" id="SSF63380">
    <property type="entry name" value="Riboflavin synthase domain-like"/>
    <property type="match status" value="1"/>
</dbReference>
<evidence type="ECO:0000256" key="9">
    <source>
        <dbReference type="ARBA" id="ARBA00047776"/>
    </source>
</evidence>
<evidence type="ECO:0000259" key="10">
    <source>
        <dbReference type="PROSITE" id="PS51384"/>
    </source>
</evidence>
<keyword evidence="7" id="KW-0521">NADP</keyword>
<dbReference type="GO" id="GO:0042167">
    <property type="term" value="P:heme catabolic process"/>
    <property type="evidence" value="ECO:0007669"/>
    <property type="project" value="TreeGrafter"/>
</dbReference>
<gene>
    <name evidence="11" type="ORF">MCY_01434</name>
</gene>
<evidence type="ECO:0000256" key="3">
    <source>
        <dbReference type="ARBA" id="ARBA00013223"/>
    </source>
</evidence>
<dbReference type="InterPro" id="IPR017938">
    <property type="entry name" value="Riboflavin_synthase-like_b-brl"/>
</dbReference>
<dbReference type="EC" id="1.18.1.2" evidence="3"/>
<dbReference type="PANTHER" id="PTHR47878">
    <property type="entry name" value="OXIDOREDUCTASE FAD/NAD(P)-BINDING DOMAIN PROTEIN"/>
    <property type="match status" value="1"/>
</dbReference>
<dbReference type="PANTHER" id="PTHR47878:SF1">
    <property type="entry name" value="FLAVODOXIN_FERREDOXIN--NADP REDUCTASE"/>
    <property type="match status" value="1"/>
</dbReference>
<dbReference type="EMBL" id="AILY01000032">
    <property type="protein sequence ID" value="EJF84882.1"/>
    <property type="molecule type" value="Genomic_DNA"/>
</dbReference>
<keyword evidence="12" id="KW-1185">Reference proteome</keyword>
<keyword evidence="6" id="KW-0274">FAD</keyword>
<dbReference type="InterPro" id="IPR051930">
    <property type="entry name" value="FNR_type-1"/>
</dbReference>
<dbReference type="STRING" id="1094556.MCY_01434"/>
<feature type="domain" description="FAD-binding FR-type" evidence="10">
    <location>
        <begin position="26"/>
        <end position="126"/>
    </location>
</feature>
<evidence type="ECO:0000313" key="12">
    <source>
        <dbReference type="Proteomes" id="UP000001077"/>
    </source>
</evidence>
<evidence type="ECO:0000256" key="2">
    <source>
        <dbReference type="ARBA" id="ARBA00008312"/>
    </source>
</evidence>
<reference evidence="11 12" key="1">
    <citation type="submission" date="2012-03" db="EMBL/GenBank/DDBJ databases">
        <title>The Genome Sequence of Bartonella rattimassiliensis 15908.</title>
        <authorList>
            <consortium name="The Broad Institute Genome Sequencing Platform"/>
            <consortium name="The Broad Institute Genome Sequencing Center for Infectious Disease"/>
            <person name="Feldgarden M."/>
            <person name="Kirby J."/>
            <person name="Kosoy M."/>
            <person name="Birtles R."/>
            <person name="Probert W.S."/>
            <person name="Chiaraviglio L."/>
            <person name="Young S.K."/>
            <person name="Zeng Q."/>
            <person name="Gargeya S."/>
            <person name="Fitzgerald M."/>
            <person name="Haas B."/>
            <person name="Abouelleil A."/>
            <person name="Alvarado L."/>
            <person name="Arachchi H.M."/>
            <person name="Berlin A."/>
            <person name="Chapman S.B."/>
            <person name="Gearin G."/>
            <person name="Goldberg J."/>
            <person name="Griggs A."/>
            <person name="Gujja S."/>
            <person name="Hansen M."/>
            <person name="Heiman D."/>
            <person name="Howarth C."/>
            <person name="Larimer J."/>
            <person name="Lui A."/>
            <person name="MacDonald P.J.P."/>
            <person name="McCowen C."/>
            <person name="Montmayeur A."/>
            <person name="Murphy C."/>
            <person name="Neiman D."/>
            <person name="Pearson M."/>
            <person name="Priest M."/>
            <person name="Roberts A."/>
            <person name="Saif S."/>
            <person name="Shea T."/>
            <person name="Sisk P."/>
            <person name="Stolte C."/>
            <person name="Sykes S."/>
            <person name="Wortman J."/>
            <person name="Nusbaum C."/>
            <person name="Birren B."/>
        </authorList>
    </citation>
    <scope>NUCLEOTIDE SEQUENCE [LARGE SCALE GENOMIC DNA]</scope>
    <source>
        <strain evidence="11 12">15908</strain>
    </source>
</reference>
<dbReference type="GO" id="GO:0000166">
    <property type="term" value="F:nucleotide binding"/>
    <property type="evidence" value="ECO:0007669"/>
    <property type="project" value="UniProtKB-KW"/>
</dbReference>
<sequence>MGKSMNTSATNVPSNISSVANFPISENVFALTVQEVYHYTDRLFKFRLNRPESFRFRSGEFVMIGLPNAAKPVYRAYSIASPFWDEQLEFFSIKVPGGPLTEHLQKIKIGDTVLMRKKPTGTLVLDALIPGKRLYLLSTGTGVAPFASLIRDPETYEKFSEVILIQTTREKNELIYAKDLVFSLQQDPLIGVYAQQLKFYPMTTREPSEYMGRITTVMESGCFFETTGLPKIHPDEDRVMICGSMAMIKDCARICESFGLVEGANNAPASYVLERAFVG</sequence>
<protein>
    <recommendedName>
        <fullName evidence="3">ferredoxin--NADP(+) reductase</fullName>
        <ecNumber evidence="3">1.18.1.2</ecNumber>
    </recommendedName>
</protein>
<accession>J1JJR2</accession>
<dbReference type="PATRIC" id="fig|1094556.3.peg.1466"/>
<dbReference type="CDD" id="cd06195">
    <property type="entry name" value="FNR1"/>
    <property type="match status" value="1"/>
</dbReference>
<evidence type="ECO:0000256" key="1">
    <source>
        <dbReference type="ARBA" id="ARBA00001974"/>
    </source>
</evidence>
<evidence type="ECO:0000256" key="7">
    <source>
        <dbReference type="ARBA" id="ARBA00022857"/>
    </source>
</evidence>
<keyword evidence="4" id="KW-0285">Flavoprotein</keyword>
<keyword evidence="5" id="KW-0547">Nucleotide-binding</keyword>
<evidence type="ECO:0000256" key="5">
    <source>
        <dbReference type="ARBA" id="ARBA00022741"/>
    </source>
</evidence>
<dbReference type="Gene3D" id="2.40.30.10">
    <property type="entry name" value="Translation factors"/>
    <property type="match status" value="1"/>
</dbReference>
<dbReference type="InterPro" id="IPR008333">
    <property type="entry name" value="Cbr1-like_FAD-bd_dom"/>
</dbReference>
<dbReference type="InterPro" id="IPR017927">
    <property type="entry name" value="FAD-bd_FR_type"/>
</dbReference>
<dbReference type="InterPro" id="IPR001433">
    <property type="entry name" value="OxRdtase_FAD/NAD-bd"/>
</dbReference>
<dbReference type="InterPro" id="IPR033892">
    <property type="entry name" value="FNR_bac"/>
</dbReference>
<evidence type="ECO:0000313" key="11">
    <source>
        <dbReference type="EMBL" id="EJF84882.1"/>
    </source>
</evidence>
<organism evidence="11 12">
    <name type="scientific">Bartonella rattimassiliensis 15908</name>
    <dbReference type="NCBI Taxonomy" id="1094556"/>
    <lineage>
        <taxon>Bacteria</taxon>
        <taxon>Pseudomonadati</taxon>
        <taxon>Pseudomonadota</taxon>
        <taxon>Alphaproteobacteria</taxon>
        <taxon>Hyphomicrobiales</taxon>
        <taxon>Bartonellaceae</taxon>
        <taxon>Bartonella</taxon>
    </lineage>
</organism>
<dbReference type="Pfam" id="PF00970">
    <property type="entry name" value="FAD_binding_6"/>
    <property type="match status" value="1"/>
</dbReference>
<keyword evidence="8" id="KW-0560">Oxidoreductase</keyword>
<dbReference type="GO" id="GO:0034599">
    <property type="term" value="P:cellular response to oxidative stress"/>
    <property type="evidence" value="ECO:0007669"/>
    <property type="project" value="TreeGrafter"/>
</dbReference>